<feature type="compositionally biased region" description="Polar residues" evidence="6">
    <location>
        <begin position="543"/>
        <end position="563"/>
    </location>
</feature>
<dbReference type="Proteomes" id="UP000652219">
    <property type="component" value="Unassembled WGS sequence"/>
</dbReference>
<dbReference type="AlphaFoldDB" id="A0A8H6IZJ7"/>
<gene>
    <name evidence="7" type="ORF">CSOJ01_10804</name>
</gene>
<comment type="subcellular location">
    <subcellularLocation>
        <location evidence="1">Nucleus</location>
    </subcellularLocation>
</comment>
<feature type="region of interest" description="Disordered" evidence="6">
    <location>
        <begin position="62"/>
        <end position="96"/>
    </location>
</feature>
<comment type="caution">
    <text evidence="7">The sequence shown here is derived from an EMBL/GenBank/DDBJ whole genome shotgun (WGS) entry which is preliminary data.</text>
</comment>
<evidence type="ECO:0000313" key="7">
    <source>
        <dbReference type="EMBL" id="KAF6803563.1"/>
    </source>
</evidence>
<dbReference type="PANTHER" id="PTHR47338">
    <property type="entry name" value="ZN(II)2CYS6 TRANSCRIPTION FACTOR (EUROFUNG)-RELATED"/>
    <property type="match status" value="1"/>
</dbReference>
<feature type="region of interest" description="Disordered" evidence="6">
    <location>
        <begin position="1"/>
        <end position="38"/>
    </location>
</feature>
<organism evidence="7 8">
    <name type="scientific">Colletotrichum sojae</name>
    <dbReference type="NCBI Taxonomy" id="2175907"/>
    <lineage>
        <taxon>Eukaryota</taxon>
        <taxon>Fungi</taxon>
        <taxon>Dikarya</taxon>
        <taxon>Ascomycota</taxon>
        <taxon>Pezizomycotina</taxon>
        <taxon>Sordariomycetes</taxon>
        <taxon>Hypocreomycetidae</taxon>
        <taxon>Glomerellales</taxon>
        <taxon>Glomerellaceae</taxon>
        <taxon>Colletotrichum</taxon>
        <taxon>Colletotrichum orchidearum species complex</taxon>
    </lineage>
</organism>
<feature type="region of interest" description="Disordered" evidence="6">
    <location>
        <begin position="118"/>
        <end position="176"/>
    </location>
</feature>
<protein>
    <submittedName>
        <fullName evidence="7">Fungal specific transcription factor</fullName>
    </submittedName>
</protein>
<keyword evidence="3" id="KW-0805">Transcription regulation</keyword>
<evidence type="ECO:0000256" key="2">
    <source>
        <dbReference type="ARBA" id="ARBA00022723"/>
    </source>
</evidence>
<reference evidence="7 8" key="1">
    <citation type="journal article" date="2020" name="Phytopathology">
        <title>Genome Sequence Resources of Colletotrichum truncatum, C. plurivorum, C. musicola, and C. sojae: Four Species Pathogenic to Soybean (Glycine max).</title>
        <authorList>
            <person name="Rogerio F."/>
            <person name="Boufleur T.R."/>
            <person name="Ciampi-Guillardi M."/>
            <person name="Sukno S.A."/>
            <person name="Thon M.R."/>
            <person name="Massola Junior N.S."/>
            <person name="Baroncelli R."/>
        </authorList>
    </citation>
    <scope>NUCLEOTIDE SEQUENCE [LARGE SCALE GENOMIC DNA]</scope>
    <source>
        <strain evidence="7 8">LFN0009</strain>
    </source>
</reference>
<dbReference type="EMBL" id="WIGN01000234">
    <property type="protein sequence ID" value="KAF6803563.1"/>
    <property type="molecule type" value="Genomic_DNA"/>
</dbReference>
<keyword evidence="5" id="KW-0539">Nucleus</keyword>
<feature type="compositionally biased region" description="Polar residues" evidence="6">
    <location>
        <begin position="167"/>
        <end position="176"/>
    </location>
</feature>
<dbReference type="InterPro" id="IPR050815">
    <property type="entry name" value="TF_fung"/>
</dbReference>
<evidence type="ECO:0000256" key="1">
    <source>
        <dbReference type="ARBA" id="ARBA00004123"/>
    </source>
</evidence>
<name>A0A8H6IZJ7_9PEZI</name>
<feature type="region of interest" description="Disordered" evidence="6">
    <location>
        <begin position="325"/>
        <end position="356"/>
    </location>
</feature>
<accession>A0A8H6IZJ7</accession>
<evidence type="ECO:0000256" key="3">
    <source>
        <dbReference type="ARBA" id="ARBA00023015"/>
    </source>
</evidence>
<evidence type="ECO:0000256" key="6">
    <source>
        <dbReference type="SAM" id="MobiDB-lite"/>
    </source>
</evidence>
<sequence length="563" mass="62300">MVGIADDGVFRMPNLRPLQTPHTARRPRRPRETSWPIVAPKTPCRAIHRPGAMQDSITIEADDPAGATDLPSCEGPNVASPSTSHQPASERPDGTTSVLGILSTLAKEINKLNSTLATPASSQIPAVEPASRSTTSAQLHVVDSESGRPTKRRKKDDTDQNAAHVGASQTNPPHGSNYCSPVLEDVLDELLKVYFTRVQPWIPLLQEASFRRRLRTQGRDQVSVILHAMIAAALRFVKQDGQLLSPGLLELGTVEYLQLSVEDEGRPKRSSFIRPLFLLQEPKNWVEEEEEEEERRRVFWNIFILDRLNISVAYKVQMEHQLDSGRRVPSTASHYPSPSQSTNADGHEAEAQRSAGPQLGVNSAVVDMSTIGAFAYYIESIESLSRVNTLIFDWCNSGITREEMPGVMDLNMTVAHTTHNNSMILLHQRIAYPEPEISGIKLPRAYSAETCRGAASETANMVKKYLDSSPVDTLVSPQMSFCCFRDTPSVESIGDDLSAISRILMDQRFTEMDRIISYDDVMFNKRLEDFNAGSSDGWAAQGNELSSNRPAFGNPSGSFWNPN</sequence>
<evidence type="ECO:0000256" key="5">
    <source>
        <dbReference type="ARBA" id="ARBA00023242"/>
    </source>
</evidence>
<evidence type="ECO:0000256" key="4">
    <source>
        <dbReference type="ARBA" id="ARBA00023163"/>
    </source>
</evidence>
<dbReference type="GO" id="GO:0046872">
    <property type="term" value="F:metal ion binding"/>
    <property type="evidence" value="ECO:0007669"/>
    <property type="project" value="UniProtKB-KW"/>
</dbReference>
<keyword evidence="8" id="KW-1185">Reference proteome</keyword>
<dbReference type="GO" id="GO:0000981">
    <property type="term" value="F:DNA-binding transcription factor activity, RNA polymerase II-specific"/>
    <property type="evidence" value="ECO:0007669"/>
    <property type="project" value="InterPro"/>
</dbReference>
<feature type="compositionally biased region" description="Polar residues" evidence="6">
    <location>
        <begin position="330"/>
        <end position="344"/>
    </location>
</feature>
<dbReference type="PANTHER" id="PTHR47338:SF23">
    <property type="entry name" value="ZN(II)2CYS6 TRANSCRIPTION FACTOR (EUROFUNG)"/>
    <property type="match status" value="1"/>
</dbReference>
<evidence type="ECO:0000313" key="8">
    <source>
        <dbReference type="Proteomes" id="UP000652219"/>
    </source>
</evidence>
<keyword evidence="4" id="KW-0804">Transcription</keyword>
<proteinExistence type="predicted"/>
<keyword evidence="2" id="KW-0479">Metal-binding</keyword>
<dbReference type="CDD" id="cd12148">
    <property type="entry name" value="fungal_TF_MHR"/>
    <property type="match status" value="1"/>
</dbReference>
<feature type="region of interest" description="Disordered" evidence="6">
    <location>
        <begin position="541"/>
        <end position="563"/>
    </location>
</feature>
<dbReference type="GO" id="GO:0005634">
    <property type="term" value="C:nucleus"/>
    <property type="evidence" value="ECO:0007669"/>
    <property type="project" value="UniProtKB-SubCell"/>
</dbReference>